<comment type="similarity">
    <text evidence="1">Belongs to the staphylococcal/streptococcal toxin family.</text>
</comment>
<sequence length="177" mass="20041">MKIKQLFLSGITVAALFSIGLQQLDSQSSGNTAVAAETKATNPNVKSLFERYSKPNINNLKEENNHWKHTSATSNNEQVSLFVEGFHKDGNKLTRKGVEVTLPKGEITLKELDHIVRHTVVNFGLYQSDQASKGLITVFRSDEDRYTFELQKPLQQHRENVKIKTEDLAIASFYFEN</sequence>
<gene>
    <name evidence="3" type="ORF">B5P37_05600</name>
</gene>
<dbReference type="KEGG" id="slz:B5P37_05600"/>
<dbReference type="InterPro" id="IPR006123">
    <property type="entry name" value="Toxin_b-grasp_Staph/Strep"/>
</dbReference>
<evidence type="ECO:0000259" key="2">
    <source>
        <dbReference type="Pfam" id="PF02876"/>
    </source>
</evidence>
<name>A0AAC9RSE7_9STAP</name>
<dbReference type="GO" id="GO:0005576">
    <property type="term" value="C:extracellular region"/>
    <property type="evidence" value="ECO:0007669"/>
    <property type="project" value="InterPro"/>
</dbReference>
<dbReference type="RefSeq" id="WP_085237309.1">
    <property type="nucleotide sequence ID" value="NZ_CP020773.1"/>
</dbReference>
<dbReference type="AlphaFoldDB" id="A0AAC9RSE7"/>
<dbReference type="EMBL" id="CP020773">
    <property type="protein sequence ID" value="ARJ50831.1"/>
    <property type="molecule type" value="Genomic_DNA"/>
</dbReference>
<keyword evidence="4" id="KW-1185">Reference proteome</keyword>
<protein>
    <recommendedName>
        <fullName evidence="2">Staphylococcal/Streptococcal toxin beta-grasp domain-containing protein</fullName>
    </recommendedName>
</protein>
<feature type="domain" description="Staphylococcal/Streptococcal toxin beta-grasp" evidence="2">
    <location>
        <begin position="88"/>
        <end position="168"/>
    </location>
</feature>
<accession>A0AAC9RSE7</accession>
<organism evidence="3 4">
    <name type="scientific">Staphylococcus lutrae</name>
    <dbReference type="NCBI Taxonomy" id="155085"/>
    <lineage>
        <taxon>Bacteria</taxon>
        <taxon>Bacillati</taxon>
        <taxon>Bacillota</taxon>
        <taxon>Bacilli</taxon>
        <taxon>Bacillales</taxon>
        <taxon>Staphylococcaceae</taxon>
        <taxon>Staphylococcus</taxon>
    </lineage>
</organism>
<dbReference type="InterPro" id="IPR016091">
    <property type="entry name" value="SuperAg_toxin_C"/>
</dbReference>
<evidence type="ECO:0000256" key="1">
    <source>
        <dbReference type="ARBA" id="ARBA00008401"/>
    </source>
</evidence>
<reference evidence="3 4" key="1">
    <citation type="submission" date="2017-04" db="EMBL/GenBank/DDBJ databases">
        <authorList>
            <person name="Veseli I.A."/>
            <person name="Tang C."/>
            <person name="Pombert J.-F."/>
        </authorList>
    </citation>
    <scope>NUCLEOTIDE SEQUENCE [LARGE SCALE GENOMIC DNA]</scope>
    <source>
        <strain evidence="3 4">ATCC 700373</strain>
    </source>
</reference>
<dbReference type="Proteomes" id="UP000242864">
    <property type="component" value="Chromosome"/>
</dbReference>
<evidence type="ECO:0000313" key="4">
    <source>
        <dbReference type="Proteomes" id="UP000242864"/>
    </source>
</evidence>
<dbReference type="Pfam" id="PF02876">
    <property type="entry name" value="Stap_Strp_tox_C"/>
    <property type="match status" value="1"/>
</dbReference>
<dbReference type="SUPFAM" id="SSF54334">
    <property type="entry name" value="Superantigen toxins, C-terminal domain"/>
    <property type="match status" value="1"/>
</dbReference>
<dbReference type="Gene3D" id="3.10.20.120">
    <property type="match status" value="1"/>
</dbReference>
<evidence type="ECO:0000313" key="3">
    <source>
        <dbReference type="EMBL" id="ARJ50831.1"/>
    </source>
</evidence>
<proteinExistence type="inferred from homology"/>